<evidence type="ECO:0000259" key="1">
    <source>
        <dbReference type="Pfam" id="PF16370"/>
    </source>
</evidence>
<dbReference type="InterPro" id="IPR051918">
    <property type="entry name" value="STPP_CPPED1"/>
</dbReference>
<name>A0A1M4WSQ9_9BACT</name>
<dbReference type="InterPro" id="IPR029052">
    <property type="entry name" value="Metallo-depent_PP-like"/>
</dbReference>
<evidence type="ECO:0000259" key="2">
    <source>
        <dbReference type="Pfam" id="PF16371"/>
    </source>
</evidence>
<proteinExistence type="predicted"/>
<dbReference type="RefSeq" id="WP_072834427.1">
    <property type="nucleotide sequence ID" value="NZ_FQUU01000004.1"/>
</dbReference>
<reference evidence="3 4" key="1">
    <citation type="submission" date="2016-11" db="EMBL/GenBank/DDBJ databases">
        <authorList>
            <person name="Jaros S."/>
            <person name="Januszkiewicz K."/>
            <person name="Wedrychowicz H."/>
        </authorList>
    </citation>
    <scope>NUCLEOTIDE SEQUENCE [LARGE SCALE GENOMIC DNA]</scope>
    <source>
        <strain evidence="3 4">DSM 18119</strain>
    </source>
</reference>
<accession>A0A1M4WSQ9</accession>
<dbReference type="EMBL" id="FQUU01000004">
    <property type="protein sequence ID" value="SHE84240.1"/>
    <property type="molecule type" value="Genomic_DNA"/>
</dbReference>
<evidence type="ECO:0000313" key="3">
    <source>
        <dbReference type="EMBL" id="SHE84240.1"/>
    </source>
</evidence>
<dbReference type="Pfam" id="PF16370">
    <property type="entry name" value="MetallophosC"/>
    <property type="match status" value="1"/>
</dbReference>
<feature type="domain" description="Calcineurin-like phosphoesterase N-terminal" evidence="2">
    <location>
        <begin position="37"/>
        <end position="113"/>
    </location>
</feature>
<keyword evidence="4" id="KW-1185">Reference proteome</keyword>
<gene>
    <name evidence="3" type="ORF">SAMN02745131_01208</name>
</gene>
<organism evidence="3 4">
    <name type="scientific">Flavisolibacter ginsengisoli DSM 18119</name>
    <dbReference type="NCBI Taxonomy" id="1121884"/>
    <lineage>
        <taxon>Bacteria</taxon>
        <taxon>Pseudomonadati</taxon>
        <taxon>Bacteroidota</taxon>
        <taxon>Chitinophagia</taxon>
        <taxon>Chitinophagales</taxon>
        <taxon>Chitinophagaceae</taxon>
        <taxon>Flavisolibacter</taxon>
    </lineage>
</organism>
<dbReference type="PROSITE" id="PS51257">
    <property type="entry name" value="PROKAR_LIPOPROTEIN"/>
    <property type="match status" value="1"/>
</dbReference>
<protein>
    <submittedName>
        <fullName evidence="3">3',5'-cyclic AMP phosphodiesterase CpdA</fullName>
    </submittedName>
</protein>
<dbReference type="PANTHER" id="PTHR43143:SF1">
    <property type="entry name" value="SERINE_THREONINE-PROTEIN PHOSPHATASE CPPED1"/>
    <property type="match status" value="1"/>
</dbReference>
<dbReference type="OrthoDB" id="1776264at2"/>
<dbReference type="Gene3D" id="3.60.21.10">
    <property type="match status" value="1"/>
</dbReference>
<evidence type="ECO:0000313" key="4">
    <source>
        <dbReference type="Proteomes" id="UP000184048"/>
    </source>
</evidence>
<dbReference type="Proteomes" id="UP000184048">
    <property type="component" value="Unassembled WGS sequence"/>
</dbReference>
<sequence>MQRRRFLQNFAWLTGGLLVGCNKKLYSSKEEANLLKGVVRSGNRGVANVVVSDGYNLVLTDKSGAYEFALHPEATSVFISTPSGYSFIEEKSIARHYHLVQDIENRKAVNFELQQLDKDDNEHQFIIWADPQVKNAKDVEKMMAHSVPDVQKIIAAAGSSALIHGITVGDIVWDEHKHFADYDIAVGKMGIPFFQCLGNHDMDYNKGGDETSDDTFQEKYGPTWYSFNRGKVHYVVMDNVRYLGKDRDYDGFIPQHQLDWLQKDLSYIPKENLIILCLHIPVHNGVKNNSDLYALLQERNVHIMSGHTHYHRNVIKDNIYEHNHGTVCGAWWTGPICEDGTPCGYGVYKVNGTELSWHYQATGETADYQQKIFVTDYNATQKQVQVNIWNYDPAWKTEYFVDGVSKGELEQFIGLDPGAYATMLGPNLPQPRSFAEPKQTDHLFKAFIPVNTKNIVVKTTDRFGKVYESSLSI</sequence>
<dbReference type="SUPFAM" id="SSF56300">
    <property type="entry name" value="Metallo-dependent phosphatases"/>
    <property type="match status" value="1"/>
</dbReference>
<dbReference type="InterPro" id="IPR032288">
    <property type="entry name" value="Metallophos_C"/>
</dbReference>
<feature type="domain" description="Calcineurin-like phosphoesterase C-terminal" evidence="1">
    <location>
        <begin position="321"/>
        <end position="467"/>
    </location>
</feature>
<dbReference type="STRING" id="1121884.SAMN02745131_01208"/>
<dbReference type="Pfam" id="PF16371">
    <property type="entry name" value="MetallophosN"/>
    <property type="match status" value="1"/>
</dbReference>
<dbReference type="PANTHER" id="PTHR43143">
    <property type="entry name" value="METALLOPHOSPHOESTERASE, CALCINEURIN SUPERFAMILY"/>
    <property type="match status" value="1"/>
</dbReference>
<dbReference type="AlphaFoldDB" id="A0A1M4WSQ9"/>
<dbReference type="InterPro" id="IPR032285">
    <property type="entry name" value="Metallophos_N"/>
</dbReference>